<dbReference type="EMBL" id="HBFR01032805">
    <property type="protein sequence ID" value="CAD8896678.1"/>
    <property type="molecule type" value="Transcribed_RNA"/>
</dbReference>
<evidence type="ECO:0000256" key="2">
    <source>
        <dbReference type="SAM" id="Phobius"/>
    </source>
</evidence>
<proteinExistence type="predicted"/>
<feature type="compositionally biased region" description="Low complexity" evidence="1">
    <location>
        <begin position="311"/>
        <end position="331"/>
    </location>
</feature>
<feature type="compositionally biased region" description="Basic and acidic residues" evidence="1">
    <location>
        <begin position="184"/>
        <end position="201"/>
    </location>
</feature>
<keyword evidence="2" id="KW-0472">Membrane</keyword>
<organism evidence="3">
    <name type="scientific">Corethron hystrix</name>
    <dbReference type="NCBI Taxonomy" id="216773"/>
    <lineage>
        <taxon>Eukaryota</taxon>
        <taxon>Sar</taxon>
        <taxon>Stramenopiles</taxon>
        <taxon>Ochrophyta</taxon>
        <taxon>Bacillariophyta</taxon>
        <taxon>Coscinodiscophyceae</taxon>
        <taxon>Corethrophycidae</taxon>
        <taxon>Corethrales</taxon>
        <taxon>Corethraceae</taxon>
        <taxon>Corethron</taxon>
    </lineage>
</organism>
<sequence length="437" mass="46865">MDLGRINIYLQMNSTNSTLPPHQDVDRITQDHLLKLLRDSSAATSTEAAFLDLNATLLSLRDRRVPVPRRRRTEEIPALPGKTSVSYPDAFAAPREGPGAGVVLSLAAMASFRWPGDAAPEEDGPERGEVRRKVGQILAETFSARIERYKEALATATGGEVGVVDARLLFVAVSQQEGTPAWSIEEKPVDEKPVEPDDVPERPGNTSAVDFDTPLPQVQGGIELAETESVLMSFALLMTGIFFLVVGGAAFLTTLDWGKCISKAPSAPSAAALTSTHAPASSPKCTLSPDLLSSIPEVSSSGELESQGDGASRCSSRSARTSTTVTTTTTANGEAKRKRRGGGGPVSTSLENIFHVFPFAGKLGGDAQDYILPQKEDDDEEDQEDFLFEESLADLNAYGIDRNMSFTDNQSVSSSEQNLEDINISKGKLKFSSNDKK</sequence>
<evidence type="ECO:0000313" key="3">
    <source>
        <dbReference type="EMBL" id="CAD8896678.1"/>
    </source>
</evidence>
<feature type="region of interest" description="Disordered" evidence="1">
    <location>
        <begin position="276"/>
        <end position="347"/>
    </location>
</feature>
<feature type="compositionally biased region" description="Polar residues" evidence="1">
    <location>
        <begin position="406"/>
        <end position="417"/>
    </location>
</feature>
<name>A0A7S1FZ13_9STRA</name>
<dbReference type="AlphaFoldDB" id="A0A7S1FZ13"/>
<feature type="transmembrane region" description="Helical" evidence="2">
    <location>
        <begin position="230"/>
        <end position="253"/>
    </location>
</feature>
<evidence type="ECO:0008006" key="4">
    <source>
        <dbReference type="Google" id="ProtNLM"/>
    </source>
</evidence>
<reference evidence="3" key="1">
    <citation type="submission" date="2021-01" db="EMBL/GenBank/DDBJ databases">
        <authorList>
            <person name="Corre E."/>
            <person name="Pelletier E."/>
            <person name="Niang G."/>
            <person name="Scheremetjew M."/>
            <person name="Finn R."/>
            <person name="Kale V."/>
            <person name="Holt S."/>
            <person name="Cochrane G."/>
            <person name="Meng A."/>
            <person name="Brown T."/>
            <person name="Cohen L."/>
        </authorList>
    </citation>
    <scope>NUCLEOTIDE SEQUENCE</scope>
    <source>
        <strain evidence="3">308</strain>
    </source>
</reference>
<protein>
    <recommendedName>
        <fullName evidence="4">Transmembrane protein</fullName>
    </recommendedName>
</protein>
<gene>
    <name evidence="3" type="ORF">CHYS00102_LOCUS23892</name>
</gene>
<evidence type="ECO:0000256" key="1">
    <source>
        <dbReference type="SAM" id="MobiDB-lite"/>
    </source>
</evidence>
<feature type="region of interest" description="Disordered" evidence="1">
    <location>
        <begin position="181"/>
        <end position="214"/>
    </location>
</feature>
<keyword evidence="2" id="KW-0812">Transmembrane</keyword>
<accession>A0A7S1FZ13</accession>
<keyword evidence="2" id="KW-1133">Transmembrane helix</keyword>
<feature type="region of interest" description="Disordered" evidence="1">
    <location>
        <begin position="406"/>
        <end position="437"/>
    </location>
</feature>